<feature type="non-terminal residue" evidence="3">
    <location>
        <position position="1"/>
    </location>
</feature>
<dbReference type="PANTHER" id="PTHR33065:SF88">
    <property type="entry name" value="OS11G0104220 PROTEIN"/>
    <property type="match status" value="1"/>
</dbReference>
<evidence type="ECO:0000259" key="2">
    <source>
        <dbReference type="Pfam" id="PF20241"/>
    </source>
</evidence>
<dbReference type="AlphaFoldDB" id="A0A5J9W865"/>
<feature type="region of interest" description="Disordered" evidence="1">
    <location>
        <begin position="66"/>
        <end position="121"/>
    </location>
</feature>
<organism evidence="3 4">
    <name type="scientific">Eragrostis curvula</name>
    <name type="common">weeping love grass</name>
    <dbReference type="NCBI Taxonomy" id="38414"/>
    <lineage>
        <taxon>Eukaryota</taxon>
        <taxon>Viridiplantae</taxon>
        <taxon>Streptophyta</taxon>
        <taxon>Embryophyta</taxon>
        <taxon>Tracheophyta</taxon>
        <taxon>Spermatophyta</taxon>
        <taxon>Magnoliopsida</taxon>
        <taxon>Liliopsida</taxon>
        <taxon>Poales</taxon>
        <taxon>Poaceae</taxon>
        <taxon>PACMAD clade</taxon>
        <taxon>Chloridoideae</taxon>
        <taxon>Eragrostideae</taxon>
        <taxon>Eragrostidinae</taxon>
        <taxon>Eragrostis</taxon>
    </lineage>
</organism>
<dbReference type="PANTHER" id="PTHR33065">
    <property type="entry name" value="OS07G0486400 PROTEIN"/>
    <property type="match status" value="1"/>
</dbReference>
<comment type="caution">
    <text evidence="3">The sequence shown here is derived from an EMBL/GenBank/DDBJ whole genome shotgun (WGS) entry which is preliminary data.</text>
</comment>
<accession>A0A5J9W865</accession>
<name>A0A5J9W865_9POAL</name>
<gene>
    <name evidence="3" type="ORF">EJB05_03598</name>
</gene>
<sequence length="369" mass="41062">MNLIIFSIDFLRGQPALLYVASGVIGFVAVHCLWNREVKQDDTNQLMGKEWDWNMCGWVLHTANEDGERGEDDATALPEDCGDSHEVGSSGSEDGGRGPENHDSGLDDRGMSSGDVDDEIVPLGQREPLGQRAVQLLAIRANFPICEIIGFDWRIGRCIYVKREGEVQEEGMVNLVPIGPRKVLVANGEFSLEVYADHEKSSRPIIEEWGVYEDEEIEEYTRTICAGLGRMLEITYLVIPSAIEANVEVKLKLKDLGSRSSAVYGKIKASATDYGNKSVHLFSCERGTSPSFPSGSSSVLPLSPSMVAVPCRWQLELHIEVDLTVITTCDGQEEQDKKLKFSLEFTREIMSQEREVDGDQVEVNIKWYP</sequence>
<feature type="domain" description="DUF6598" evidence="2">
    <location>
        <begin position="175"/>
        <end position="365"/>
    </location>
</feature>
<evidence type="ECO:0000313" key="3">
    <source>
        <dbReference type="EMBL" id="TVU44163.1"/>
    </source>
</evidence>
<dbReference type="Proteomes" id="UP000324897">
    <property type="component" value="Chromosome 5"/>
</dbReference>
<dbReference type="EMBL" id="RWGY01000004">
    <property type="protein sequence ID" value="TVU44163.1"/>
    <property type="molecule type" value="Genomic_DNA"/>
</dbReference>
<dbReference type="InterPro" id="IPR046533">
    <property type="entry name" value="DUF6598"/>
</dbReference>
<feature type="non-terminal residue" evidence="3">
    <location>
        <position position="369"/>
    </location>
</feature>
<proteinExistence type="predicted"/>
<evidence type="ECO:0000256" key="1">
    <source>
        <dbReference type="SAM" id="MobiDB-lite"/>
    </source>
</evidence>
<evidence type="ECO:0000313" key="4">
    <source>
        <dbReference type="Proteomes" id="UP000324897"/>
    </source>
</evidence>
<protein>
    <recommendedName>
        <fullName evidence="2">DUF6598 domain-containing protein</fullName>
    </recommendedName>
</protein>
<keyword evidence="4" id="KW-1185">Reference proteome</keyword>
<dbReference type="OrthoDB" id="670781at2759"/>
<reference evidence="3 4" key="1">
    <citation type="journal article" date="2019" name="Sci. Rep.">
        <title>A high-quality genome of Eragrostis curvula grass provides insights into Poaceae evolution and supports new strategies to enhance forage quality.</title>
        <authorList>
            <person name="Carballo J."/>
            <person name="Santos B.A.C.M."/>
            <person name="Zappacosta D."/>
            <person name="Garbus I."/>
            <person name="Selva J.P."/>
            <person name="Gallo C.A."/>
            <person name="Diaz A."/>
            <person name="Albertini E."/>
            <person name="Caccamo M."/>
            <person name="Echenique V."/>
        </authorList>
    </citation>
    <scope>NUCLEOTIDE SEQUENCE [LARGE SCALE GENOMIC DNA]</scope>
    <source>
        <strain evidence="4">cv. Victoria</strain>
        <tissue evidence="3">Leaf</tissue>
    </source>
</reference>
<dbReference type="Pfam" id="PF20241">
    <property type="entry name" value="DUF6598"/>
    <property type="match status" value="1"/>
</dbReference>
<feature type="compositionally biased region" description="Basic and acidic residues" evidence="1">
    <location>
        <begin position="94"/>
        <end position="110"/>
    </location>
</feature>
<dbReference type="Gramene" id="TVU44163">
    <property type="protein sequence ID" value="TVU44163"/>
    <property type="gene ID" value="EJB05_03598"/>
</dbReference>